<accession>A0A5S6R4N7</accession>
<name>A0A5S6R4N7_TRIMR</name>
<evidence type="ECO:0000256" key="1">
    <source>
        <dbReference type="SAM" id="SignalP"/>
    </source>
</evidence>
<keyword evidence="1" id="KW-0732">Signal</keyword>
<dbReference type="STRING" id="70415.A0A5S6R4N7"/>
<dbReference type="AlphaFoldDB" id="A0A5S6R4N7"/>
<dbReference type="WBParaSite" id="TMUE_3000014393.1">
    <property type="protein sequence ID" value="TMUE_3000014393.1"/>
    <property type="gene ID" value="WBGene00290051"/>
</dbReference>
<evidence type="ECO:0000313" key="3">
    <source>
        <dbReference type="WBParaSite" id="TMUE_3000014393.1"/>
    </source>
</evidence>
<keyword evidence="2" id="KW-1185">Reference proteome</keyword>
<evidence type="ECO:0000313" key="2">
    <source>
        <dbReference type="Proteomes" id="UP000046395"/>
    </source>
</evidence>
<feature type="chain" id="PRO_5024467503" evidence="1">
    <location>
        <begin position="21"/>
        <end position="107"/>
    </location>
</feature>
<reference evidence="3" key="1">
    <citation type="submission" date="2019-12" db="UniProtKB">
        <authorList>
            <consortium name="WormBaseParasite"/>
        </authorList>
    </citation>
    <scope>IDENTIFICATION</scope>
</reference>
<proteinExistence type="predicted"/>
<feature type="signal peptide" evidence="1">
    <location>
        <begin position="1"/>
        <end position="20"/>
    </location>
</feature>
<sequence>MTVLLFFTVASLLILKGCKSIPIPIIITPGIERLFLKYPYWPHPRDIPGFDPYYTPYSNWNILEGYQPNDPKYYEFMQPIGLPKWAGLILNGIRLGNNGYTNLLMTN</sequence>
<dbReference type="Proteomes" id="UP000046395">
    <property type="component" value="Unassembled WGS sequence"/>
</dbReference>
<organism evidence="2 3">
    <name type="scientific">Trichuris muris</name>
    <name type="common">Mouse whipworm</name>
    <dbReference type="NCBI Taxonomy" id="70415"/>
    <lineage>
        <taxon>Eukaryota</taxon>
        <taxon>Metazoa</taxon>
        <taxon>Ecdysozoa</taxon>
        <taxon>Nematoda</taxon>
        <taxon>Enoplea</taxon>
        <taxon>Dorylaimia</taxon>
        <taxon>Trichinellida</taxon>
        <taxon>Trichuridae</taxon>
        <taxon>Trichuris</taxon>
    </lineage>
</organism>
<protein>
    <submittedName>
        <fullName evidence="3">Uncharacterized protein</fullName>
    </submittedName>
</protein>